<evidence type="ECO:0000256" key="4">
    <source>
        <dbReference type="ARBA" id="ARBA00022723"/>
    </source>
</evidence>
<dbReference type="SUPFAM" id="SSF54001">
    <property type="entry name" value="Cysteine proteinases"/>
    <property type="match status" value="1"/>
</dbReference>
<comment type="caution">
    <text evidence="15">The sequence shown here is derived from an EMBL/GenBank/DDBJ whole genome shotgun (WGS) entry which is preliminary data.</text>
</comment>
<dbReference type="Proteomes" id="UP000762676">
    <property type="component" value="Unassembled WGS sequence"/>
</dbReference>
<evidence type="ECO:0000259" key="13">
    <source>
        <dbReference type="PROSITE" id="PS50199"/>
    </source>
</evidence>
<dbReference type="FunFam" id="3.90.70.10:FF:000010">
    <property type="entry name" value="Calpain 15"/>
    <property type="match status" value="1"/>
</dbReference>
<dbReference type="GO" id="GO:0008270">
    <property type="term" value="F:zinc ion binding"/>
    <property type="evidence" value="ECO:0007669"/>
    <property type="project" value="UniProtKB-KW"/>
</dbReference>
<dbReference type="PROSITE" id="PS01358">
    <property type="entry name" value="ZF_RANBP2_1"/>
    <property type="match status" value="3"/>
</dbReference>
<evidence type="ECO:0000256" key="3">
    <source>
        <dbReference type="ARBA" id="ARBA00022670"/>
    </source>
</evidence>
<evidence type="ECO:0000256" key="5">
    <source>
        <dbReference type="ARBA" id="ARBA00022737"/>
    </source>
</evidence>
<evidence type="ECO:0000256" key="10">
    <source>
        <dbReference type="PIRSR" id="PIRSR622684-1"/>
    </source>
</evidence>
<feature type="active site" evidence="10 11">
    <location>
        <position position="573"/>
    </location>
</feature>
<dbReference type="SMART" id="SM00230">
    <property type="entry name" value="CysPc"/>
    <property type="match status" value="1"/>
</dbReference>
<dbReference type="InterPro" id="IPR001876">
    <property type="entry name" value="Znf_RanBP2"/>
</dbReference>
<dbReference type="EMBL" id="BMAT01008799">
    <property type="protein sequence ID" value="GFR92839.1"/>
    <property type="molecule type" value="Genomic_DNA"/>
</dbReference>
<dbReference type="GO" id="GO:0006508">
    <property type="term" value="P:proteolysis"/>
    <property type="evidence" value="ECO:0007669"/>
    <property type="project" value="UniProtKB-KW"/>
</dbReference>
<reference evidence="15 16" key="1">
    <citation type="journal article" date="2021" name="Elife">
        <title>Chloroplast acquisition without the gene transfer in kleptoplastic sea slugs, Plakobranchus ocellatus.</title>
        <authorList>
            <person name="Maeda T."/>
            <person name="Takahashi S."/>
            <person name="Yoshida T."/>
            <person name="Shimamura S."/>
            <person name="Takaki Y."/>
            <person name="Nagai Y."/>
            <person name="Toyoda A."/>
            <person name="Suzuki Y."/>
            <person name="Arimoto A."/>
            <person name="Ishii H."/>
            <person name="Satoh N."/>
            <person name="Nishiyama T."/>
            <person name="Hasebe M."/>
            <person name="Maruyama T."/>
            <person name="Minagawa J."/>
            <person name="Obokata J."/>
            <person name="Shigenobu S."/>
        </authorList>
    </citation>
    <scope>NUCLEOTIDE SEQUENCE [LARGE SCALE GENOMIC DNA]</scope>
</reference>
<feature type="domain" description="RanBP2-type" evidence="13">
    <location>
        <begin position="20"/>
        <end position="49"/>
    </location>
</feature>
<keyword evidence="7 11" id="KW-0378">Hydrolase</keyword>
<proteinExistence type="inferred from homology"/>
<dbReference type="InterPro" id="IPR000169">
    <property type="entry name" value="Pept_cys_AS"/>
</dbReference>
<keyword evidence="4" id="KW-0479">Metal-binding</keyword>
<keyword evidence="3 11" id="KW-0645">Protease</keyword>
<dbReference type="Pfam" id="PF00648">
    <property type="entry name" value="Peptidase_C2"/>
    <property type="match status" value="1"/>
</dbReference>
<evidence type="ECO:0000259" key="14">
    <source>
        <dbReference type="PROSITE" id="PS50203"/>
    </source>
</evidence>
<sequence length="911" mass="101572">MAQGFASEVKIANGSVVSVTPAQWQCQRCTLLNSDQFHRCQVCESPRRMRIPTLSDVETDLSLRSNAVATRGGQSQSHIIRNNSNSPISGMSLVNSSASTALSIADLQTERKQDISVNDMEEWQCLSCTFSCNPSFAKTCETCGSAKPGPLLMTDLVKEGQMVHSNYQTRIVNGNHSNTGSTVLNPITTAARGTWDCPICTFKNSDISLACAICGQTRCVPATETWICLQCTLENLSSDLVCNACQRPREERQDASRGPSQANSALSDRARFMASLSVKSSESISKRLGQHHGQESSLVEDIRRIEEKEASELRMAIISHCKTHGDLFVDDQFPPAPKSLFQDPKIPFCKHQIYWRRPHQIISRNEMFLPWVVCRTPLPEDISQGALGNCWFLSALAVLAEKRHLVEHLVLTDSISSEGVYQVRLCKDGLWKTVIIDDLLPCHANGELIFSKARRKQLWVPLIEKAMAKLHGSYEALVAGKCIEGLSTLTGAPCESIFLQGEGNRDEETCPDVIWAKLLSCRDLKFLMGASCGGGTMKANNEEFSQMGLRARHAYSILDVQDLEGNKLIQLRNPWGRFSWNGKWSDGSAAWQQVSNEGRNRLIARGDEHGVFWMEFADLIRFFDSIDICKIRPDWHESRITGLFPCHGLQVAQAVKLTVQETTDMDLCLFQQGSRGESVNKHPVDLCLVVLQETRHPQQVSVGRLVAHSPRQLHGCVVCNHIFNPGEYLLVPFAFGHWGDELESKQPGYVVAVHSAKQVTVCDSLCDRQYVLADTLIQLAIARGSREQLRPGVMAYTLMSGWAGSIFVVENVLPGQAVHVRCDCSQSSNVVSTRGTLETFDVVPSYHRQVIMILSHLERSQPYHVSRRLIHRTVRGYQPLMDWAPGLYRQAFHYPEISPHTGPLHAPRLVL</sequence>
<evidence type="ECO:0000256" key="2">
    <source>
        <dbReference type="ARBA" id="ARBA00022553"/>
    </source>
</evidence>
<dbReference type="Pfam" id="PF00641">
    <property type="entry name" value="Zn_ribbon_RanBP"/>
    <property type="match status" value="2"/>
</dbReference>
<feature type="active site" evidence="10 11">
    <location>
        <position position="390"/>
    </location>
</feature>
<dbReference type="InterPro" id="IPR022684">
    <property type="entry name" value="Calpain_cysteine_protease"/>
</dbReference>
<dbReference type="SMART" id="SM00547">
    <property type="entry name" value="ZnF_RBZ"/>
    <property type="match status" value="4"/>
</dbReference>
<evidence type="ECO:0000313" key="15">
    <source>
        <dbReference type="EMBL" id="GFR92839.1"/>
    </source>
</evidence>
<keyword evidence="16" id="KW-1185">Reference proteome</keyword>
<feature type="domain" description="Calpain catalytic" evidence="14">
    <location>
        <begin position="327"/>
        <end position="632"/>
    </location>
</feature>
<dbReference type="PRINTS" id="PR00704">
    <property type="entry name" value="CALPAIN"/>
</dbReference>
<dbReference type="GO" id="GO:0005737">
    <property type="term" value="C:cytoplasm"/>
    <property type="evidence" value="ECO:0007669"/>
    <property type="project" value="TreeGrafter"/>
</dbReference>
<organism evidence="15 16">
    <name type="scientific">Elysia marginata</name>
    <dbReference type="NCBI Taxonomy" id="1093978"/>
    <lineage>
        <taxon>Eukaryota</taxon>
        <taxon>Metazoa</taxon>
        <taxon>Spiralia</taxon>
        <taxon>Lophotrochozoa</taxon>
        <taxon>Mollusca</taxon>
        <taxon>Gastropoda</taxon>
        <taxon>Heterobranchia</taxon>
        <taxon>Euthyneura</taxon>
        <taxon>Panpulmonata</taxon>
        <taxon>Sacoglossa</taxon>
        <taxon>Placobranchoidea</taxon>
        <taxon>Plakobranchidae</taxon>
        <taxon>Elysia</taxon>
    </lineage>
</organism>
<dbReference type="PROSITE" id="PS50203">
    <property type="entry name" value="CALPAIN_CAT"/>
    <property type="match status" value="1"/>
</dbReference>
<dbReference type="PROSITE" id="PS00139">
    <property type="entry name" value="THIOL_PROTEASE_CYS"/>
    <property type="match status" value="1"/>
</dbReference>
<evidence type="ECO:0000256" key="11">
    <source>
        <dbReference type="PROSITE-ProRule" id="PRU00239"/>
    </source>
</evidence>
<dbReference type="InterPro" id="IPR036443">
    <property type="entry name" value="Znf_RanBP2_sf"/>
</dbReference>
<feature type="domain" description="RanBP2-type" evidence="13">
    <location>
        <begin position="222"/>
        <end position="251"/>
    </location>
</feature>
<dbReference type="InterPro" id="IPR001300">
    <property type="entry name" value="Peptidase_C2_calpain_cat"/>
</dbReference>
<evidence type="ECO:0000256" key="7">
    <source>
        <dbReference type="ARBA" id="ARBA00022801"/>
    </source>
</evidence>
<dbReference type="Gene3D" id="4.10.1060.10">
    <property type="entry name" value="Zinc finger, RanBP2-type"/>
    <property type="match status" value="2"/>
</dbReference>
<evidence type="ECO:0000313" key="16">
    <source>
        <dbReference type="Proteomes" id="UP000762676"/>
    </source>
</evidence>
<dbReference type="CDD" id="cd00044">
    <property type="entry name" value="CysPc"/>
    <property type="match status" value="1"/>
</dbReference>
<dbReference type="PANTHER" id="PTHR10183:SF382">
    <property type="entry name" value="CALPAIN-15"/>
    <property type="match status" value="1"/>
</dbReference>
<dbReference type="PROSITE" id="PS50199">
    <property type="entry name" value="ZF_RANBP2_2"/>
    <property type="match status" value="3"/>
</dbReference>
<dbReference type="InterPro" id="IPR038765">
    <property type="entry name" value="Papain-like_cys_pep_sf"/>
</dbReference>
<evidence type="ECO:0000256" key="1">
    <source>
        <dbReference type="ARBA" id="ARBA00007623"/>
    </source>
</evidence>
<keyword evidence="9" id="KW-0862">Zinc</keyword>
<dbReference type="PANTHER" id="PTHR10183">
    <property type="entry name" value="CALPAIN"/>
    <property type="match status" value="1"/>
</dbReference>
<comment type="similarity">
    <text evidence="1">Belongs to the peptidase C2 family.</text>
</comment>
<dbReference type="Gene3D" id="3.90.70.10">
    <property type="entry name" value="Cysteine proteinases"/>
    <property type="match status" value="1"/>
</dbReference>
<accession>A0AAV4H507</accession>
<keyword evidence="8 11" id="KW-0788">Thiol protease</keyword>
<dbReference type="GO" id="GO:0004198">
    <property type="term" value="F:calcium-dependent cysteine-type endopeptidase activity"/>
    <property type="evidence" value="ECO:0007669"/>
    <property type="project" value="InterPro"/>
</dbReference>
<keyword evidence="5" id="KW-0677">Repeat</keyword>
<feature type="active site" evidence="10 11">
    <location>
        <position position="553"/>
    </location>
</feature>
<evidence type="ECO:0000256" key="6">
    <source>
        <dbReference type="ARBA" id="ARBA00022771"/>
    </source>
</evidence>
<evidence type="ECO:0000256" key="8">
    <source>
        <dbReference type="ARBA" id="ARBA00022807"/>
    </source>
</evidence>
<feature type="domain" description="RanBP2-type" evidence="13">
    <location>
        <begin position="191"/>
        <end position="220"/>
    </location>
</feature>
<dbReference type="Gene3D" id="2.30.30.380">
    <property type="entry name" value="Zn-finger domain of Sec23/24"/>
    <property type="match status" value="1"/>
</dbReference>
<keyword evidence="6 12" id="KW-0863">Zinc-finger</keyword>
<name>A0AAV4H507_9GAST</name>
<dbReference type="SUPFAM" id="SSF90209">
    <property type="entry name" value="Ran binding protein zinc finger-like"/>
    <property type="match status" value="1"/>
</dbReference>
<keyword evidence="2" id="KW-0597">Phosphoprotein</keyword>
<evidence type="ECO:0000256" key="9">
    <source>
        <dbReference type="ARBA" id="ARBA00022833"/>
    </source>
</evidence>
<evidence type="ECO:0000256" key="12">
    <source>
        <dbReference type="PROSITE-ProRule" id="PRU00322"/>
    </source>
</evidence>
<gene>
    <name evidence="15" type="ORF">ElyMa_004363500</name>
</gene>
<dbReference type="AlphaFoldDB" id="A0AAV4H507"/>
<protein>
    <submittedName>
        <fullName evidence="15">Calpain-D</fullName>
    </submittedName>
</protein>